<dbReference type="PROSITE" id="PS51462">
    <property type="entry name" value="NUDIX"/>
    <property type="match status" value="1"/>
</dbReference>
<feature type="domain" description="Nudix hydrolase" evidence="1">
    <location>
        <begin position="31"/>
        <end position="181"/>
    </location>
</feature>
<dbReference type="Gene3D" id="3.90.79.10">
    <property type="entry name" value="Nucleoside Triphosphate Pyrophosphohydrolase"/>
    <property type="match status" value="1"/>
</dbReference>
<dbReference type="CDD" id="cd18873">
    <property type="entry name" value="NUDIX_NadM_like"/>
    <property type="match status" value="1"/>
</dbReference>
<dbReference type="SUPFAM" id="SSF55811">
    <property type="entry name" value="Nudix"/>
    <property type="match status" value="1"/>
</dbReference>
<keyword evidence="3" id="KW-1185">Reference proteome</keyword>
<evidence type="ECO:0000313" key="2">
    <source>
        <dbReference type="EMBL" id="SHL53029.1"/>
    </source>
</evidence>
<dbReference type="AlphaFoldDB" id="A0A1M7BEJ0"/>
<dbReference type="PANTHER" id="PTHR43736">
    <property type="entry name" value="ADP-RIBOSE PYROPHOSPHATASE"/>
    <property type="match status" value="1"/>
</dbReference>
<dbReference type="InterPro" id="IPR036390">
    <property type="entry name" value="WH_DNA-bd_sf"/>
</dbReference>
<dbReference type="STRING" id="29534.SAMN05444366_1025"/>
<proteinExistence type="predicted"/>
<protein>
    <recommendedName>
        <fullName evidence="1">Nudix hydrolase domain-containing protein</fullName>
    </recommendedName>
</protein>
<name>A0A1M7BEJ0_9FLAO</name>
<gene>
    <name evidence="2" type="ORF">SAMN05444366_1025</name>
</gene>
<dbReference type="InterPro" id="IPR000086">
    <property type="entry name" value="NUDIX_hydrolase_dom"/>
</dbReference>
<dbReference type="Gene3D" id="1.10.10.10">
    <property type="entry name" value="Winged helix-like DNA-binding domain superfamily/Winged helix DNA-binding domain"/>
    <property type="match status" value="1"/>
</dbReference>
<reference evidence="3" key="1">
    <citation type="submission" date="2016-11" db="EMBL/GenBank/DDBJ databases">
        <authorList>
            <person name="Varghese N."/>
            <person name="Submissions S."/>
        </authorList>
    </citation>
    <scope>NUCLEOTIDE SEQUENCE [LARGE SCALE GENOMIC DNA]</scope>
    <source>
        <strain evidence="3">DSM 1811</strain>
    </source>
</reference>
<dbReference type="Proteomes" id="UP000184121">
    <property type="component" value="Unassembled WGS sequence"/>
</dbReference>
<organism evidence="2 3">
    <name type="scientific">Flavobacterium saccharophilum</name>
    <dbReference type="NCBI Taxonomy" id="29534"/>
    <lineage>
        <taxon>Bacteria</taxon>
        <taxon>Pseudomonadati</taxon>
        <taxon>Bacteroidota</taxon>
        <taxon>Flavobacteriia</taxon>
        <taxon>Flavobacteriales</taxon>
        <taxon>Flavobacteriaceae</taxon>
        <taxon>Flavobacterium</taxon>
    </lineage>
</organism>
<dbReference type="EMBL" id="FRBY01000001">
    <property type="protein sequence ID" value="SHL53029.1"/>
    <property type="molecule type" value="Genomic_DNA"/>
</dbReference>
<dbReference type="Pfam" id="PF00293">
    <property type="entry name" value="NUDIX"/>
    <property type="match status" value="1"/>
</dbReference>
<dbReference type="SUPFAM" id="SSF46785">
    <property type="entry name" value="Winged helix' DNA-binding domain"/>
    <property type="match status" value="1"/>
</dbReference>
<dbReference type="Pfam" id="PF21906">
    <property type="entry name" value="WHD_NrtR"/>
    <property type="match status" value="1"/>
</dbReference>
<dbReference type="InterPro" id="IPR054105">
    <property type="entry name" value="WHD_NrtR"/>
</dbReference>
<evidence type="ECO:0000259" key="1">
    <source>
        <dbReference type="PROSITE" id="PS51462"/>
    </source>
</evidence>
<evidence type="ECO:0000313" key="3">
    <source>
        <dbReference type="Proteomes" id="UP000184121"/>
    </source>
</evidence>
<dbReference type="InterPro" id="IPR036388">
    <property type="entry name" value="WH-like_DNA-bd_sf"/>
</dbReference>
<sequence length="267" mass="31490">MQDNLTLRKWYLIEKRMLKDIIENNENYQPGLSIDCVIFGFHDNQLKVLLIKIPNREMWSLPGGFIPVDQDIDVAAVTVLNERTGVEGIFLRQFATFGKVKRNDQHFDKKILEYLKIEEEKGKWLMRRFVTIGYYALVDFLKTIPKPANKDEVIEWIDHKEVPELILDHKEILDKALDTLRMELNLMPVGYNLLPEKFTIPELQKLYETILDKKLDRRNFLRKITNIGILTKLDEKKSNVAHKAPNLYTFDKEKYDEVLKNGLNQGW</sequence>
<dbReference type="PANTHER" id="PTHR43736:SF4">
    <property type="entry name" value="SLR1690 PROTEIN"/>
    <property type="match status" value="1"/>
</dbReference>
<dbReference type="InterPro" id="IPR015797">
    <property type="entry name" value="NUDIX_hydrolase-like_dom_sf"/>
</dbReference>
<accession>A0A1M7BEJ0</accession>